<evidence type="ECO:0000313" key="3">
    <source>
        <dbReference type="Proteomes" id="UP000003299"/>
    </source>
</evidence>
<dbReference type="PANTHER" id="PTHR43576">
    <property type="entry name" value="ALPHA-L-ARABINOFURANOSIDASE C-RELATED"/>
    <property type="match status" value="1"/>
</dbReference>
<evidence type="ECO:0000259" key="1">
    <source>
        <dbReference type="Pfam" id="PF22848"/>
    </source>
</evidence>
<dbReference type="Gene3D" id="3.20.20.80">
    <property type="entry name" value="Glycosidases"/>
    <property type="match status" value="1"/>
</dbReference>
<gene>
    <name evidence="2" type="ORF">XVE_1029</name>
</gene>
<name>F0BAC3_9XANT</name>
<protein>
    <recommendedName>
        <fullName evidence="1">Alpha-L-arabinofuranosidase 1 catalytic domain-containing protein</fullName>
    </recommendedName>
</protein>
<dbReference type="SUPFAM" id="SSF51445">
    <property type="entry name" value="(Trans)glycosidases"/>
    <property type="match status" value="1"/>
</dbReference>
<proteinExistence type="predicted"/>
<dbReference type="Proteomes" id="UP000003299">
    <property type="component" value="Unassembled WGS sequence"/>
</dbReference>
<dbReference type="PANTHER" id="PTHR43576:SF2">
    <property type="entry name" value="INTRACELLULAR EXO-ALPHA-L-ARABINOFURANOSIDASE 2"/>
    <property type="match status" value="1"/>
</dbReference>
<sequence length="211" mass="22872">MQWISLTLRTACGRLAHTVVAAALATSVGSVSAAEVKVTGTLRVDQPGAQVSRQLFGQFAEHLGTGIYGGVWVGADSPIANTRGYRNDVLAALKAIAVPNIRWPGGCFADEYHWRDGVGNPAKRPIRVNTHWGGVEESNRFGTHEFMDFTELLGTQAYIAGNVGNAAPDEIAQWTEYMTAPTRSSLANERRANGRDAPWQVPYFGVGNELW</sequence>
<evidence type="ECO:0000313" key="2">
    <source>
        <dbReference type="EMBL" id="EGD10573.1"/>
    </source>
</evidence>
<dbReference type="InterPro" id="IPR017853">
    <property type="entry name" value="GH"/>
</dbReference>
<dbReference type="eggNOG" id="COG3534">
    <property type="taxonomic scope" value="Bacteria"/>
</dbReference>
<organism evidence="2 3">
    <name type="scientific">Xanthomonas vesicatoria ATCC 35937</name>
    <dbReference type="NCBI Taxonomy" id="925775"/>
    <lineage>
        <taxon>Bacteria</taxon>
        <taxon>Pseudomonadati</taxon>
        <taxon>Pseudomonadota</taxon>
        <taxon>Gammaproteobacteria</taxon>
        <taxon>Lysobacterales</taxon>
        <taxon>Lysobacteraceae</taxon>
        <taxon>Xanthomonas</taxon>
    </lineage>
</organism>
<reference evidence="2 3" key="1">
    <citation type="journal article" date="2011" name="BMC Genomics">
        <title>Comparative genomics reveals diversity among xanthomonads infecting tomato and pepper.</title>
        <authorList>
            <person name="Potnis N."/>
            <person name="Krasileva K."/>
            <person name="Chow V."/>
            <person name="Almeida N.F."/>
            <person name="Patil P.B."/>
            <person name="Ryan R.P."/>
            <person name="Sharlach M."/>
            <person name="Behlau F."/>
            <person name="Dow J.M."/>
            <person name="Momol M.T."/>
            <person name="White F.F."/>
            <person name="Preston J.F."/>
            <person name="Vinatzer B.A."/>
            <person name="Koebnik R."/>
            <person name="Setubal J.C."/>
            <person name="Norman D.J."/>
            <person name="Staskawicz B.J."/>
            <person name="Jones J.B."/>
        </authorList>
    </citation>
    <scope>NUCLEOTIDE SEQUENCE [LARGE SCALE GENOMIC DNA]</scope>
    <source>
        <strain evidence="2 3">ATCC 35937</strain>
    </source>
</reference>
<dbReference type="InterPro" id="IPR055235">
    <property type="entry name" value="ASD1_cat"/>
</dbReference>
<accession>F0BAC3</accession>
<dbReference type="GO" id="GO:0000272">
    <property type="term" value="P:polysaccharide catabolic process"/>
    <property type="evidence" value="ECO:0007669"/>
    <property type="project" value="TreeGrafter"/>
</dbReference>
<dbReference type="EMBL" id="AEQV01000025">
    <property type="protein sequence ID" value="EGD10573.1"/>
    <property type="molecule type" value="Genomic_DNA"/>
</dbReference>
<feature type="domain" description="Alpha-L-arabinofuranosidase 1 catalytic" evidence="1">
    <location>
        <begin position="93"/>
        <end position="211"/>
    </location>
</feature>
<comment type="caution">
    <text evidence="2">The sequence shown here is derived from an EMBL/GenBank/DDBJ whole genome shotgun (WGS) entry which is preliminary data.</text>
</comment>
<dbReference type="Pfam" id="PF22848">
    <property type="entry name" value="ASD1_dom"/>
    <property type="match status" value="1"/>
</dbReference>
<dbReference type="KEGG" id="xve:BJD12_19750"/>
<dbReference type="AlphaFoldDB" id="F0BAC3"/>